<sequence length="317" mass="37535">MSWIDKRYSDNELNQKYEEWRTQRAEENQDKNNPFIWDCTEESARKDFSEFLGVKEIIACDEMLGLEYKYEIGKVVNLSKEDYSLLGIEYPENAIKNIDNARIELSEEQLNLIKNKSMNDLANEDRELFSYLIKEKSLDIFEKDIYEYYGVIDNIENKAINEDIYSLIEENLVSKVIAENLEEKINRRIDILVDLGIDKKFNYDIAINKVNLNDNFNAIFADYLSEGVEIRHKDSLDEGQEICNIKEFEDYAIDYLTPVSLDRNEEEANRKELENEIENWSYKEFLEFAQDNELNIEKVDKSIEIENDKEQKKGMSM</sequence>
<dbReference type="Proteomes" id="UP000250234">
    <property type="component" value="Unassembled WGS sequence"/>
</dbReference>
<accession>A0A2X3KDG4</accession>
<reference evidence="1 2" key="1">
    <citation type="submission" date="2018-06" db="EMBL/GenBank/DDBJ databases">
        <authorList>
            <consortium name="Pathogen Informatics"/>
            <person name="Doyle S."/>
        </authorList>
    </citation>
    <scope>NUCLEOTIDE SEQUENCE [LARGE SCALE GENOMIC DNA]</scope>
    <source>
        <strain evidence="1 2">NCTC8081</strain>
    </source>
</reference>
<dbReference type="RefSeq" id="WP_111946667.1">
    <property type="nucleotide sequence ID" value="NZ_CATNYA010000013.1"/>
</dbReference>
<evidence type="ECO:0000313" key="2">
    <source>
        <dbReference type="Proteomes" id="UP000250234"/>
    </source>
</evidence>
<gene>
    <name evidence="1" type="ORF">NCTC8081_03323</name>
</gene>
<dbReference type="EMBL" id="UAWO01000007">
    <property type="protein sequence ID" value="SQC85530.1"/>
    <property type="molecule type" value="Genomic_DNA"/>
</dbReference>
<name>A0A2X3KDG4_CLOPF</name>
<protein>
    <submittedName>
        <fullName evidence="1">Uncharacterized protein</fullName>
    </submittedName>
</protein>
<evidence type="ECO:0000313" key="1">
    <source>
        <dbReference type="EMBL" id="SQC85530.1"/>
    </source>
</evidence>
<dbReference type="AlphaFoldDB" id="A0A2X3KDG4"/>
<organism evidence="1 2">
    <name type="scientific">Clostridium perfringens</name>
    <dbReference type="NCBI Taxonomy" id="1502"/>
    <lineage>
        <taxon>Bacteria</taxon>
        <taxon>Bacillati</taxon>
        <taxon>Bacillota</taxon>
        <taxon>Clostridia</taxon>
        <taxon>Eubacteriales</taxon>
        <taxon>Clostridiaceae</taxon>
        <taxon>Clostridium</taxon>
    </lineage>
</organism>
<proteinExistence type="predicted"/>